<evidence type="ECO:0000313" key="1">
    <source>
        <dbReference type="EMBL" id="WDR03289.1"/>
    </source>
</evidence>
<protein>
    <recommendedName>
        <fullName evidence="3">Flagellar hook-length control protein-like C-terminal domain-containing protein</fullName>
    </recommendedName>
</protein>
<accession>A0ABY7YPW4</accession>
<gene>
    <name evidence="1" type="ORF">PSQ19_03790</name>
</gene>
<keyword evidence="2" id="KW-1185">Reference proteome</keyword>
<dbReference type="EMBL" id="CP118246">
    <property type="protein sequence ID" value="WDR03289.1"/>
    <property type="molecule type" value="Genomic_DNA"/>
</dbReference>
<organism evidence="1 2">
    <name type="scientific">Devosia algicola</name>
    <dbReference type="NCBI Taxonomy" id="3026418"/>
    <lineage>
        <taxon>Bacteria</taxon>
        <taxon>Pseudomonadati</taxon>
        <taxon>Pseudomonadota</taxon>
        <taxon>Alphaproteobacteria</taxon>
        <taxon>Hyphomicrobiales</taxon>
        <taxon>Devosiaceae</taxon>
        <taxon>Devosia</taxon>
    </lineage>
</organism>
<proteinExistence type="predicted"/>
<reference evidence="1 2" key="1">
    <citation type="submission" date="2023-02" db="EMBL/GenBank/DDBJ databases">
        <title>Devosia algicola sp. nov., isolated from the phycosphere of marine algae.</title>
        <authorList>
            <person name="Kim J.M."/>
            <person name="Lee J.K."/>
            <person name="Choi B.J."/>
            <person name="Bayburt H."/>
            <person name="Jeon C.O."/>
        </authorList>
    </citation>
    <scope>NUCLEOTIDE SEQUENCE [LARGE SCALE GENOMIC DNA]</scope>
    <source>
        <strain evidence="1 2">G20-9</strain>
    </source>
</reference>
<name>A0ABY7YPW4_9HYPH</name>
<dbReference type="Proteomes" id="UP001220530">
    <property type="component" value="Chromosome"/>
</dbReference>
<evidence type="ECO:0000313" key="2">
    <source>
        <dbReference type="Proteomes" id="UP001220530"/>
    </source>
</evidence>
<evidence type="ECO:0008006" key="3">
    <source>
        <dbReference type="Google" id="ProtNLM"/>
    </source>
</evidence>
<sequence length="339" mass="34107">MIPGQNPVQMAIRPGLLQTLALKPGQGFDAVVVGTTPSGATDVTVGKQHLTLSLQPSPAPGTTLQMRIDVTSAGPRFVILSQTPPDAGVGAGAKMAPPAVVAGSSAQPASLPTQPIPSSQPAAATIVERSTQGLPGSTLASTFKPGQIVEARVLGAASGGDTRVMIGQQTLNLSVPGPPVQGAIVHLRVETTPMGQRFVIASQSSSIAQTPSVGAATTQSSSAMATTHLTNAASAPPVAPQTELAAVTQMLQVAAGRQDLSIGLMNTLVAMIRDKSQLPPAVAQAVSRVLGARTDISAGKISGELLQKAGSELGHISGSVTGPRCANCPSRHKVQLVGP</sequence>
<dbReference type="RefSeq" id="WP_282219683.1">
    <property type="nucleotide sequence ID" value="NZ_CP118246.1"/>
</dbReference>